<dbReference type="RefSeq" id="WP_054188866.1">
    <property type="nucleotide sequence ID" value="NZ_CP089606.1"/>
</dbReference>
<dbReference type="Proteomes" id="UP000230886">
    <property type="component" value="Unassembled WGS sequence"/>
</dbReference>
<name>A0A1C3ZI10_RHOSG</name>
<sequence length="403" mass="44325">MSELGNEPDSKQKAVLERHASWIELFFDLVVVAGIGQLAHLLHGSPSWSDVALYALLYLAFWTAWATFTMYGNVAGDRVRIPSMLIAMFGLAVMMAAVAGIHDNHALAFAVAYVAVRLLASRVWHNGQIVVDWPIAQMSLGVIPWIVSFWFEGETRFWLWTAGVTIDLLIMFVVSGSAIMEDAQEKLDRIIKVRGFKDDRMPELEALHSDRAHLAERLGLYVIIVLGEGVILVISAASKLTWDSTVVSLAVGSFVLLSGMWALSLLYGHAGVPHLQAEKFPARIDMALHCFTTGAIAVLVAGLGAATEHGAEHTPANLRWLLCGSIAVYFGISLVAGLFARSDRRWLLGWALPCTAIPIVMGIVGTHMSATWIIWVLVATVSWQNGYEYAQVRRSRRSAVRLY</sequence>
<dbReference type="EMBL" id="NOVD01000051">
    <property type="protein sequence ID" value="PCK23421.1"/>
    <property type="molecule type" value="Genomic_DNA"/>
</dbReference>
<evidence type="ECO:0000313" key="1">
    <source>
        <dbReference type="EMBL" id="PCK23421.1"/>
    </source>
</evidence>
<reference evidence="1 2" key="1">
    <citation type="submission" date="2017-07" db="EMBL/GenBank/DDBJ databases">
        <title>Draft sequence of Rhodococcus enclensis 23b-28.</title>
        <authorList>
            <person name="Besaury L."/>
            <person name="Sancelme M."/>
            <person name="Amato P."/>
            <person name="Lallement A."/>
            <person name="Delort A.-M."/>
        </authorList>
    </citation>
    <scope>NUCLEOTIDE SEQUENCE [LARGE SCALE GENOMIC DNA]</scope>
    <source>
        <strain evidence="1 2">23b-28</strain>
    </source>
</reference>
<dbReference type="InterPro" id="IPR010640">
    <property type="entry name" value="Low_temperature_requirement_A"/>
</dbReference>
<comment type="caution">
    <text evidence="1">The sequence shown here is derived from an EMBL/GenBank/DDBJ whole genome shotgun (WGS) entry which is preliminary data.</text>
</comment>
<dbReference type="AlphaFoldDB" id="A0A1C3ZI10"/>
<dbReference type="Pfam" id="PF06772">
    <property type="entry name" value="LtrA"/>
    <property type="match status" value="1"/>
</dbReference>
<proteinExistence type="predicted"/>
<dbReference type="PANTHER" id="PTHR36840:SF1">
    <property type="entry name" value="BLL5714 PROTEIN"/>
    <property type="match status" value="1"/>
</dbReference>
<accession>A0A1C3ZI10</accession>
<evidence type="ECO:0000313" key="2">
    <source>
        <dbReference type="Proteomes" id="UP000230886"/>
    </source>
</evidence>
<gene>
    <name evidence="1" type="ORF">CHR55_30140</name>
</gene>
<dbReference type="PANTHER" id="PTHR36840">
    <property type="entry name" value="BLL5714 PROTEIN"/>
    <property type="match status" value="1"/>
</dbReference>
<protein>
    <submittedName>
        <fullName evidence="1">Low temperature requirement protein A</fullName>
    </submittedName>
</protein>
<organism evidence="1 2">
    <name type="scientific">Rhodococcus qingshengii</name>
    <dbReference type="NCBI Taxonomy" id="334542"/>
    <lineage>
        <taxon>Bacteria</taxon>
        <taxon>Bacillati</taxon>
        <taxon>Actinomycetota</taxon>
        <taxon>Actinomycetes</taxon>
        <taxon>Mycobacteriales</taxon>
        <taxon>Nocardiaceae</taxon>
        <taxon>Rhodococcus</taxon>
        <taxon>Rhodococcus erythropolis group</taxon>
    </lineage>
</organism>